<keyword evidence="2 5" id="KW-0430">Lectin</keyword>
<feature type="domain" description="Jacalin-type lectin" evidence="3">
    <location>
        <begin position="29"/>
        <end position="176"/>
    </location>
</feature>
<dbReference type="CDD" id="cd09612">
    <property type="entry name" value="Jacalin"/>
    <property type="match status" value="2"/>
</dbReference>
<feature type="domain" description="Jacalin-type lectin" evidence="3">
    <location>
        <begin position="177"/>
        <end position="327"/>
    </location>
</feature>
<dbReference type="Gene3D" id="2.100.10.30">
    <property type="entry name" value="Jacalin-like lectin domain"/>
    <property type="match status" value="2"/>
</dbReference>
<dbReference type="InterPro" id="IPR036404">
    <property type="entry name" value="Jacalin-like_lectin_dom_sf"/>
</dbReference>
<dbReference type="Proteomes" id="UP000215914">
    <property type="component" value="Chromosome 9"/>
</dbReference>
<dbReference type="SMART" id="SM00915">
    <property type="entry name" value="Jacalin"/>
    <property type="match status" value="2"/>
</dbReference>
<dbReference type="EMBL" id="CM007898">
    <property type="protein sequence ID" value="OTG15204.1"/>
    <property type="molecule type" value="Genomic_DNA"/>
</dbReference>
<reference evidence="4" key="3">
    <citation type="submission" date="2020-06" db="EMBL/GenBank/DDBJ databases">
        <title>Helianthus annuus Genome sequencing and assembly Release 2.</title>
        <authorList>
            <person name="Gouzy J."/>
            <person name="Langlade N."/>
            <person name="Munos S."/>
        </authorList>
    </citation>
    <scope>NUCLEOTIDE SEQUENCE</scope>
    <source>
        <tissue evidence="4">Leaves</tissue>
    </source>
</reference>
<dbReference type="Gramene" id="mRNA:HanXRQr2_Chr14g0631381">
    <property type="protein sequence ID" value="mRNA:HanXRQr2_Chr14g0631381"/>
    <property type="gene ID" value="HanXRQr2_Chr14g0631381"/>
</dbReference>
<dbReference type="FunCoup" id="A0A251TWB6">
    <property type="interactions" value="245"/>
</dbReference>
<dbReference type="EMBL" id="MNCJ02000329">
    <property type="protein sequence ID" value="KAF5768010.1"/>
    <property type="molecule type" value="Genomic_DNA"/>
</dbReference>
<dbReference type="OrthoDB" id="4325201at2759"/>
<evidence type="ECO:0000256" key="2">
    <source>
        <dbReference type="ARBA" id="ARBA00022734"/>
    </source>
</evidence>
<organism evidence="5 6">
    <name type="scientific">Helianthus annuus</name>
    <name type="common">Common sunflower</name>
    <dbReference type="NCBI Taxonomy" id="4232"/>
    <lineage>
        <taxon>Eukaryota</taxon>
        <taxon>Viridiplantae</taxon>
        <taxon>Streptophyta</taxon>
        <taxon>Embryophyta</taxon>
        <taxon>Tracheophyta</taxon>
        <taxon>Spermatophyta</taxon>
        <taxon>Magnoliopsida</taxon>
        <taxon>eudicotyledons</taxon>
        <taxon>Gunneridae</taxon>
        <taxon>Pentapetalae</taxon>
        <taxon>asterids</taxon>
        <taxon>campanulids</taxon>
        <taxon>Asterales</taxon>
        <taxon>Asteraceae</taxon>
        <taxon>Asteroideae</taxon>
        <taxon>Heliantheae alliance</taxon>
        <taxon>Heliantheae</taxon>
        <taxon>Helianthus</taxon>
    </lineage>
</organism>
<comment type="similarity">
    <text evidence="1">Belongs to the jacalin lectin family.</text>
</comment>
<dbReference type="InParanoid" id="A0A251TWB6"/>
<evidence type="ECO:0000313" key="4">
    <source>
        <dbReference type="EMBL" id="KAF5768010.1"/>
    </source>
</evidence>
<evidence type="ECO:0000259" key="3">
    <source>
        <dbReference type="PROSITE" id="PS51752"/>
    </source>
</evidence>
<gene>
    <name evidence="5" type="ORF">HannXRQ_Chr09g0257881</name>
    <name evidence="4" type="ORF">HanXRQr2_Chr14g0631381</name>
</gene>
<reference evidence="4 6" key="1">
    <citation type="journal article" date="2017" name="Nature">
        <title>The sunflower genome provides insights into oil metabolism, flowering and Asterid evolution.</title>
        <authorList>
            <person name="Badouin H."/>
            <person name="Gouzy J."/>
            <person name="Grassa C.J."/>
            <person name="Murat F."/>
            <person name="Staton S.E."/>
            <person name="Cottret L."/>
            <person name="Lelandais-Briere C."/>
            <person name="Owens G.L."/>
            <person name="Carrere S."/>
            <person name="Mayjonade B."/>
            <person name="Legrand L."/>
            <person name="Gill N."/>
            <person name="Kane N.C."/>
            <person name="Bowers J.E."/>
            <person name="Hubner S."/>
            <person name="Bellec A."/>
            <person name="Berard A."/>
            <person name="Berges H."/>
            <person name="Blanchet N."/>
            <person name="Boniface M.C."/>
            <person name="Brunel D."/>
            <person name="Catrice O."/>
            <person name="Chaidir N."/>
            <person name="Claudel C."/>
            <person name="Donnadieu C."/>
            <person name="Faraut T."/>
            <person name="Fievet G."/>
            <person name="Helmstetter N."/>
            <person name="King M."/>
            <person name="Knapp S.J."/>
            <person name="Lai Z."/>
            <person name="Le Paslier M.C."/>
            <person name="Lippi Y."/>
            <person name="Lorenzon L."/>
            <person name="Mandel J.R."/>
            <person name="Marage G."/>
            <person name="Marchand G."/>
            <person name="Marquand E."/>
            <person name="Bret-Mestries E."/>
            <person name="Morien E."/>
            <person name="Nambeesan S."/>
            <person name="Nguyen T."/>
            <person name="Pegot-Espagnet P."/>
            <person name="Pouilly N."/>
            <person name="Raftis F."/>
            <person name="Sallet E."/>
            <person name="Schiex T."/>
            <person name="Thomas J."/>
            <person name="Vandecasteele C."/>
            <person name="Vares D."/>
            <person name="Vear F."/>
            <person name="Vautrin S."/>
            <person name="Crespi M."/>
            <person name="Mangin B."/>
            <person name="Burke J.M."/>
            <person name="Salse J."/>
            <person name="Munos S."/>
            <person name="Vincourt P."/>
            <person name="Rieseberg L.H."/>
            <person name="Langlade N.B."/>
        </authorList>
    </citation>
    <scope>NUCLEOTIDE SEQUENCE [LARGE SCALE GENOMIC DNA]</scope>
    <source>
        <strain evidence="6">cv. SF193</strain>
        <tissue evidence="4">Leaves</tissue>
    </source>
</reference>
<dbReference type="GO" id="GO:0030246">
    <property type="term" value="F:carbohydrate binding"/>
    <property type="evidence" value="ECO:0007669"/>
    <property type="project" value="UniProtKB-KW"/>
</dbReference>
<protein>
    <submittedName>
        <fullName evidence="4 5">Jacalin-like lectin domain-containing protein</fullName>
    </submittedName>
</protein>
<dbReference type="PANTHER" id="PTHR46506">
    <property type="entry name" value="OS05G0143600 PROTEIN"/>
    <property type="match status" value="1"/>
</dbReference>
<reference evidence="5" key="2">
    <citation type="submission" date="2017-02" db="EMBL/GenBank/DDBJ databases">
        <title>Sunflower complete genome.</title>
        <authorList>
            <person name="Langlade N."/>
            <person name="Munos S."/>
        </authorList>
    </citation>
    <scope>NUCLEOTIDE SEQUENCE [LARGE SCALE GENOMIC DNA]</scope>
    <source>
        <tissue evidence="5">Leaves</tissue>
    </source>
</reference>
<dbReference type="InterPro" id="IPR001229">
    <property type="entry name" value="Jacalin-like_lectin_dom"/>
</dbReference>
<sequence>MAEKLASMQGVVQNMNIPQTETHRKGAGFIPVGRWGKQSGGPQNEWSFQLEQGQKLKKISIDHGDDVIYSLMFTTESAGGVLNTSNKFGGWNGGQTVSEVTFDSDEEIVGIKGSIGTKAQYTIISSLSFVTNKTTHGPFGGATSSEFSLPWENGSLVGFYGLAGYYIDGIGVYLRQLLKIGTWGKTLPAGPQNNWSFKLEPTYHLTKITIDHGDLIYSLMFTAQHGELTYTSEKMGGLNGGEKVSEITFDGDEEINGISGTIALSRGTYAGHTVISSISFMTNKKTHGPFGDVRGAPFTVPWDDGSFAGFYGLAGYYIDSIGVYLKATNREAGSGY</sequence>
<keyword evidence="6" id="KW-1185">Reference proteome</keyword>
<dbReference type="PROSITE" id="PS51752">
    <property type="entry name" value="JACALIN_LECTIN"/>
    <property type="match status" value="2"/>
</dbReference>
<name>A0A251TWB6_HELAN</name>
<dbReference type="SUPFAM" id="SSF51101">
    <property type="entry name" value="Mannose-binding lectins"/>
    <property type="match status" value="2"/>
</dbReference>
<dbReference type="InterPro" id="IPR033734">
    <property type="entry name" value="Jacalin-like_lectin_dom_plant"/>
</dbReference>
<evidence type="ECO:0000313" key="5">
    <source>
        <dbReference type="EMBL" id="OTG15204.1"/>
    </source>
</evidence>
<dbReference type="Pfam" id="PF01419">
    <property type="entry name" value="Jacalin"/>
    <property type="match status" value="2"/>
</dbReference>
<accession>A0A251TWB6</accession>
<evidence type="ECO:0000256" key="1">
    <source>
        <dbReference type="ARBA" id="ARBA00006568"/>
    </source>
</evidence>
<proteinExistence type="inferred from homology"/>
<evidence type="ECO:0000313" key="6">
    <source>
        <dbReference type="Proteomes" id="UP000215914"/>
    </source>
</evidence>
<dbReference type="AlphaFoldDB" id="A0A251TWB6"/>
<dbReference type="OMA" id="IMFRTIN"/>